<dbReference type="Gene3D" id="3.40.50.300">
    <property type="entry name" value="P-loop containing nucleotide triphosphate hydrolases"/>
    <property type="match status" value="1"/>
</dbReference>
<dbReference type="InterPro" id="IPR002611">
    <property type="entry name" value="IstB_ATP-bd"/>
</dbReference>
<dbReference type="OrthoDB" id="9776217at2"/>
<gene>
    <name evidence="2" type="primary">dnaC_2</name>
    <name evidence="2" type="ORF">NCTC503_02689</name>
</gene>
<dbReference type="GO" id="GO:0005524">
    <property type="term" value="F:ATP binding"/>
    <property type="evidence" value="ECO:0007669"/>
    <property type="project" value="InterPro"/>
</dbReference>
<name>A0A4U9RWV6_HATHI</name>
<dbReference type="EMBL" id="LR590481">
    <property type="protein sequence ID" value="VTQ96348.1"/>
    <property type="molecule type" value="Genomic_DNA"/>
</dbReference>
<dbReference type="SMART" id="SM00382">
    <property type="entry name" value="AAA"/>
    <property type="match status" value="1"/>
</dbReference>
<dbReference type="AlphaFoldDB" id="A0A4U9RWV6"/>
<dbReference type="PANTHER" id="PTHR30050:SF4">
    <property type="entry name" value="ATP-BINDING PROTEIN RV3427C IN INSERTION SEQUENCE-RELATED"/>
    <property type="match status" value="1"/>
</dbReference>
<dbReference type="Proteomes" id="UP000308489">
    <property type="component" value="Chromosome 1"/>
</dbReference>
<dbReference type="KEGG" id="hhw:NCTC503_02689"/>
<organism evidence="2 3">
    <name type="scientific">Hathewaya histolytica</name>
    <name type="common">Clostridium histolyticum</name>
    <dbReference type="NCBI Taxonomy" id="1498"/>
    <lineage>
        <taxon>Bacteria</taxon>
        <taxon>Bacillati</taxon>
        <taxon>Bacillota</taxon>
        <taxon>Clostridia</taxon>
        <taxon>Eubacteriales</taxon>
        <taxon>Clostridiaceae</taxon>
        <taxon>Hathewaya</taxon>
    </lineage>
</organism>
<feature type="domain" description="AAA+ ATPase" evidence="1">
    <location>
        <begin position="182"/>
        <end position="309"/>
    </location>
</feature>
<dbReference type="InterPro" id="IPR003593">
    <property type="entry name" value="AAA+_ATPase"/>
</dbReference>
<proteinExistence type="predicted"/>
<dbReference type="InterPro" id="IPR027417">
    <property type="entry name" value="P-loop_NTPase"/>
</dbReference>
<sequence>MIRKYKEEIAKIYEILQEKSKSELKSRKDEIEKVLPEVISIEKKIAKLCIDVSINTLKQMDNRDNYLHELKNTITDLKMKKSELLVEKGYPMDYLNLHFQCSKCNDTGFIGATRCDCYKKHLADIYYKNSDLRDSLSENNFKSFNLNLYRDNRGNNEPESPRQNMRKIFSKATNFINTFYSTGENLFFYGGSGTGKTFLSYCIAKELLDKGYLVIYKTADELIKNLNEIRFHGNKELEESILNCDLLIIDDLGTEHKTDISRSELFNLINKKLLKNKSMLISSNYQLEYLMENYSERITSRLLGNFTICKFYGEDIRIRNNLTKLID</sequence>
<dbReference type="SUPFAM" id="SSF52540">
    <property type="entry name" value="P-loop containing nucleoside triphosphate hydrolases"/>
    <property type="match status" value="1"/>
</dbReference>
<dbReference type="NCBIfam" id="NF005304">
    <property type="entry name" value="PRK06835.1"/>
    <property type="match status" value="1"/>
</dbReference>
<dbReference type="CDD" id="cd00009">
    <property type="entry name" value="AAA"/>
    <property type="match status" value="1"/>
</dbReference>
<dbReference type="PANTHER" id="PTHR30050">
    <property type="entry name" value="CHROMOSOMAL REPLICATION INITIATOR PROTEIN DNAA"/>
    <property type="match status" value="1"/>
</dbReference>
<keyword evidence="3" id="KW-1185">Reference proteome</keyword>
<protein>
    <submittedName>
        <fullName evidence="2">DNA replication protein DnaC</fullName>
    </submittedName>
</protein>
<dbReference type="GO" id="GO:0006260">
    <property type="term" value="P:DNA replication"/>
    <property type="evidence" value="ECO:0007669"/>
    <property type="project" value="TreeGrafter"/>
</dbReference>
<evidence type="ECO:0000259" key="1">
    <source>
        <dbReference type="SMART" id="SM00382"/>
    </source>
</evidence>
<dbReference type="Pfam" id="PF01695">
    <property type="entry name" value="IstB_IS21"/>
    <property type="match status" value="1"/>
</dbReference>
<accession>A0A4U9RWV6</accession>
<dbReference type="RefSeq" id="WP_138211168.1">
    <property type="nucleotide sequence ID" value="NZ_CBCRUQ010000007.1"/>
</dbReference>
<reference evidence="2 3" key="1">
    <citation type="submission" date="2019-05" db="EMBL/GenBank/DDBJ databases">
        <authorList>
            <consortium name="Pathogen Informatics"/>
        </authorList>
    </citation>
    <scope>NUCLEOTIDE SEQUENCE [LARGE SCALE GENOMIC DNA]</scope>
    <source>
        <strain evidence="2 3">NCTC503</strain>
    </source>
</reference>
<evidence type="ECO:0000313" key="3">
    <source>
        <dbReference type="Proteomes" id="UP000308489"/>
    </source>
</evidence>
<evidence type="ECO:0000313" key="2">
    <source>
        <dbReference type="EMBL" id="VTQ96348.1"/>
    </source>
</evidence>